<dbReference type="InterPro" id="IPR055354">
    <property type="entry name" value="DUF7507"/>
</dbReference>
<dbReference type="DNASU" id="4283243"/>
<dbReference type="Pfam" id="PF26595">
    <property type="entry name" value="A_ENA"/>
    <property type="match status" value="1"/>
</dbReference>
<protein>
    <recommendedName>
        <fullName evidence="1">DUF7507 domain-containing protein</fullName>
    </recommendedName>
</protein>
<keyword evidence="3" id="KW-1185">Reference proteome</keyword>
<organism evidence="2 3">
    <name type="scientific">Syntrophomonas wolfei subsp. wolfei (strain DSM 2245B / Goettingen)</name>
    <dbReference type="NCBI Taxonomy" id="335541"/>
    <lineage>
        <taxon>Bacteria</taxon>
        <taxon>Bacillati</taxon>
        <taxon>Bacillota</taxon>
        <taxon>Clostridia</taxon>
        <taxon>Eubacteriales</taxon>
        <taxon>Syntrophomonadaceae</taxon>
        <taxon>Syntrophomonas</taxon>
    </lineage>
</organism>
<evidence type="ECO:0000313" key="3">
    <source>
        <dbReference type="Proteomes" id="UP000001968"/>
    </source>
</evidence>
<reference evidence="3" key="1">
    <citation type="journal article" date="2010" name="Environ. Microbiol.">
        <title>The genome of Syntrophomonas wolfei: new insights into syntrophic metabolism and biohydrogen production.</title>
        <authorList>
            <person name="Sieber J.R."/>
            <person name="Sims D.R."/>
            <person name="Han C."/>
            <person name="Kim E."/>
            <person name="Lykidis A."/>
            <person name="Lapidus A.L."/>
            <person name="McDonnald E."/>
            <person name="Rohlin L."/>
            <person name="Culley D.E."/>
            <person name="Gunsalus R."/>
            <person name="McInerney M.J."/>
        </authorList>
    </citation>
    <scope>NUCLEOTIDE SEQUENCE [LARGE SCALE GENOMIC DNA]</scope>
    <source>
        <strain evidence="3">DSM 2245B / Goettingen</strain>
    </source>
</reference>
<dbReference type="eggNOG" id="COG1361">
    <property type="taxonomic scope" value="Bacteria"/>
</dbReference>
<dbReference type="Pfam" id="PF24346">
    <property type="entry name" value="DUF7507"/>
    <property type="match status" value="1"/>
</dbReference>
<feature type="domain" description="DUF7507" evidence="1">
    <location>
        <begin position="133"/>
        <end position="167"/>
    </location>
</feature>
<dbReference type="EMBL" id="CP000448">
    <property type="protein sequence ID" value="ABI69349.1"/>
    <property type="molecule type" value="Genomic_DNA"/>
</dbReference>
<sequence>MSFPTIPDITPTISINRSDVINLLLASIAFEELGLAHIINAEAEKIQYILGTLSEQVPTEPPTQDDLIEINKSVNQTLRTVIKNQMLLQFKLEDLIVENPLPSITIKKYVSGDGGVTWYDADSPPGPTIDPEQVPMFRFVITNTGNVILTGVTVTDSVLGLISTGGILPPGAFFEEYRSGEYLGGDQSNTATVIGYYLDQQVEDSDVAYYTEPT</sequence>
<dbReference type="AlphaFoldDB" id="Q0AVA5"/>
<gene>
    <name evidence="2" type="ordered locus">Swol_2055</name>
</gene>
<dbReference type="Proteomes" id="UP000001968">
    <property type="component" value="Chromosome"/>
</dbReference>
<dbReference type="STRING" id="335541.Swol_2055"/>
<name>Q0AVA5_SYNWW</name>
<proteinExistence type="predicted"/>
<dbReference type="KEGG" id="swo:Swol_2055"/>
<evidence type="ECO:0000259" key="1">
    <source>
        <dbReference type="Pfam" id="PF24346"/>
    </source>
</evidence>
<evidence type="ECO:0000313" key="2">
    <source>
        <dbReference type="EMBL" id="ABI69349.1"/>
    </source>
</evidence>
<dbReference type="HOGENOM" id="CLU_1288357_0_0_9"/>
<dbReference type="InterPro" id="IPR058705">
    <property type="entry name" value="A_ENA"/>
</dbReference>
<accession>Q0AVA5</accession>
<dbReference type="RefSeq" id="WP_011641441.1">
    <property type="nucleotide sequence ID" value="NC_008346.1"/>
</dbReference>